<evidence type="ECO:0000256" key="2">
    <source>
        <dbReference type="ARBA" id="ARBA00022606"/>
    </source>
</evidence>
<dbReference type="Proteomes" id="UP000078492">
    <property type="component" value="Unassembled WGS sequence"/>
</dbReference>
<evidence type="ECO:0000256" key="4">
    <source>
        <dbReference type="ARBA" id="ARBA00022725"/>
    </source>
</evidence>
<dbReference type="Pfam" id="PF02949">
    <property type="entry name" value="7tm_6"/>
    <property type="match status" value="1"/>
</dbReference>
<evidence type="ECO:0000313" key="10">
    <source>
        <dbReference type="Proteomes" id="UP000078492"/>
    </source>
</evidence>
<keyword evidence="5" id="KW-1133">Transmembrane helix</keyword>
<evidence type="ECO:0000256" key="1">
    <source>
        <dbReference type="ARBA" id="ARBA00004141"/>
    </source>
</evidence>
<dbReference type="GO" id="GO:0004984">
    <property type="term" value="F:olfactory receptor activity"/>
    <property type="evidence" value="ECO:0007669"/>
    <property type="project" value="InterPro"/>
</dbReference>
<proteinExistence type="predicted"/>
<keyword evidence="3" id="KW-0812">Transmembrane</keyword>
<protein>
    <submittedName>
        <fullName evidence="9">Uncharacterized protein</fullName>
    </submittedName>
</protein>
<feature type="non-terminal residue" evidence="9">
    <location>
        <position position="1"/>
    </location>
</feature>
<comment type="subcellular location">
    <subcellularLocation>
        <location evidence="1">Membrane</location>
        <topology evidence="1">Multi-pass membrane protein</topology>
    </subcellularLocation>
</comment>
<keyword evidence="10" id="KW-1185">Reference proteome</keyword>
<reference evidence="9 10" key="1">
    <citation type="submission" date="2015-09" db="EMBL/GenBank/DDBJ databases">
        <title>Trachymyrmex cornetzi WGS genome.</title>
        <authorList>
            <person name="Nygaard S."/>
            <person name="Hu H."/>
            <person name="Boomsma J."/>
            <person name="Zhang G."/>
        </authorList>
    </citation>
    <scope>NUCLEOTIDE SEQUENCE [LARGE SCALE GENOMIC DNA]</scope>
    <source>
        <strain evidence="9">Tcor2-1</strain>
        <tissue evidence="9">Whole body</tissue>
    </source>
</reference>
<sequence length="54" mass="6366">NLNFFVFRYNTMWYLAPLSMQKLLLFVMQNSLKTYTLTIGHIYVPSLEGFSTVI</sequence>
<dbReference type="InterPro" id="IPR004117">
    <property type="entry name" value="7tm6_olfct_rcpt"/>
</dbReference>
<evidence type="ECO:0000256" key="3">
    <source>
        <dbReference type="ARBA" id="ARBA00022692"/>
    </source>
</evidence>
<dbReference type="AlphaFoldDB" id="A0A151JN09"/>
<keyword evidence="4" id="KW-0552">Olfaction</keyword>
<organism evidence="9 10">
    <name type="scientific">Trachymyrmex cornetzi</name>
    <dbReference type="NCBI Taxonomy" id="471704"/>
    <lineage>
        <taxon>Eukaryota</taxon>
        <taxon>Metazoa</taxon>
        <taxon>Ecdysozoa</taxon>
        <taxon>Arthropoda</taxon>
        <taxon>Hexapoda</taxon>
        <taxon>Insecta</taxon>
        <taxon>Pterygota</taxon>
        <taxon>Neoptera</taxon>
        <taxon>Endopterygota</taxon>
        <taxon>Hymenoptera</taxon>
        <taxon>Apocrita</taxon>
        <taxon>Aculeata</taxon>
        <taxon>Formicoidea</taxon>
        <taxon>Formicidae</taxon>
        <taxon>Myrmicinae</taxon>
        <taxon>Trachymyrmex</taxon>
    </lineage>
</organism>
<evidence type="ECO:0000256" key="8">
    <source>
        <dbReference type="ARBA" id="ARBA00023224"/>
    </source>
</evidence>
<accession>A0A151JN09</accession>
<name>A0A151JN09_9HYME</name>
<dbReference type="GO" id="GO:0007165">
    <property type="term" value="P:signal transduction"/>
    <property type="evidence" value="ECO:0007669"/>
    <property type="project" value="UniProtKB-KW"/>
</dbReference>
<gene>
    <name evidence="9" type="ORF">ALC57_02936</name>
</gene>
<keyword evidence="2" id="KW-0716">Sensory transduction</keyword>
<evidence type="ECO:0000256" key="6">
    <source>
        <dbReference type="ARBA" id="ARBA00023136"/>
    </source>
</evidence>
<evidence type="ECO:0000256" key="5">
    <source>
        <dbReference type="ARBA" id="ARBA00022989"/>
    </source>
</evidence>
<keyword evidence="6" id="KW-0472">Membrane</keyword>
<dbReference type="EMBL" id="KQ978889">
    <property type="protein sequence ID" value="KYN27638.1"/>
    <property type="molecule type" value="Genomic_DNA"/>
</dbReference>
<dbReference type="GO" id="GO:0016020">
    <property type="term" value="C:membrane"/>
    <property type="evidence" value="ECO:0007669"/>
    <property type="project" value="UniProtKB-SubCell"/>
</dbReference>
<keyword evidence="7" id="KW-0675">Receptor</keyword>
<evidence type="ECO:0000256" key="7">
    <source>
        <dbReference type="ARBA" id="ARBA00023170"/>
    </source>
</evidence>
<dbReference type="GO" id="GO:0005549">
    <property type="term" value="F:odorant binding"/>
    <property type="evidence" value="ECO:0007669"/>
    <property type="project" value="InterPro"/>
</dbReference>
<evidence type="ECO:0000313" key="9">
    <source>
        <dbReference type="EMBL" id="KYN27638.1"/>
    </source>
</evidence>
<keyword evidence="8" id="KW-0807">Transducer</keyword>